<reference evidence="11 12" key="1">
    <citation type="journal article" date="2005" name="Int. J. Syst. Evol. Microbiol.">
        <title>Nitrincola lacisaponensis gen. nov., sp. nov., a novel alkaliphilic bacterium isolated from an alkaline, saline lake.</title>
        <authorList>
            <person name="Dimitriu P.A."/>
            <person name="Shukla S.K."/>
            <person name="Conradt J."/>
            <person name="Marquez M.C."/>
            <person name="Ventosa A."/>
            <person name="Maglia A."/>
            <person name="Peyton B.M."/>
            <person name="Pinkart H.C."/>
            <person name="Mormile M.R."/>
        </authorList>
    </citation>
    <scope>NUCLEOTIDE SEQUENCE [LARGE SCALE GENOMIC DNA]</scope>
    <source>
        <strain evidence="11 12">4CA</strain>
    </source>
</reference>
<keyword evidence="7" id="KW-1133">Transmembrane helix</keyword>
<keyword evidence="3 5" id="KW-0807">Transducer</keyword>
<evidence type="ECO:0000256" key="7">
    <source>
        <dbReference type="SAM" id="Phobius"/>
    </source>
</evidence>
<organism evidence="11 12">
    <name type="scientific">Nitrincola lacisaponensis</name>
    <dbReference type="NCBI Taxonomy" id="267850"/>
    <lineage>
        <taxon>Bacteria</taxon>
        <taxon>Pseudomonadati</taxon>
        <taxon>Pseudomonadota</taxon>
        <taxon>Gammaproteobacteria</taxon>
        <taxon>Oceanospirillales</taxon>
        <taxon>Oceanospirillaceae</taxon>
        <taxon>Nitrincola</taxon>
    </lineage>
</organism>
<dbReference type="GO" id="GO:0005886">
    <property type="term" value="C:plasma membrane"/>
    <property type="evidence" value="ECO:0007669"/>
    <property type="project" value="UniProtKB-SubCell"/>
</dbReference>
<dbReference type="PANTHER" id="PTHR32089:SF112">
    <property type="entry name" value="LYSOZYME-LIKE PROTEIN-RELATED"/>
    <property type="match status" value="1"/>
</dbReference>
<dbReference type="GO" id="GO:0007165">
    <property type="term" value="P:signal transduction"/>
    <property type="evidence" value="ECO:0007669"/>
    <property type="project" value="UniProtKB-KW"/>
</dbReference>
<name>A0A063Y411_9GAMM</name>
<comment type="subcellular location">
    <subcellularLocation>
        <location evidence="1">Cell inner membrane</location>
        <topology evidence="1">Multi-pass membrane protein</topology>
    </subcellularLocation>
</comment>
<gene>
    <name evidence="11" type="ORF">ADINL_2595</name>
</gene>
<sequence length="718" mass="77655">MSVRFIINVLFGLMLAILLLTGGFAIFSANKLSDDLTFLQSETASVADSLTQSVDALTQMEKQVKQLSEAQNSLATLQALRQRLDETEQASGEIDAGLNQLREVSSQQTESMNQISEVTQHIATNLEMVSGPLHAMITAAQQINQHSLQTLIDFYKLGQNEPGALESLEENLQQIYRGTSAMTSAMFNVDQSDDTRTLLVDLRRDLRPFRGEVRRYARMENSPERRALAAEIIATTEGLIELSVRIQQGSLELANRTAAEANELAQQTQSATAQQIAASATSAEVLDNALLLINQSNVSTRSVISDLTGSVQQLTLSLQSIPEVERQIETSLSAIQRAVASDQMERIDEAGNRALQAQRNAETVPVVLLVFILFALAVSVTVGILLQRVLVQPLANFVNGVRRVTANDLRTRVSDAGAVGELKLVIASVNAMIEGLRQNVVDMTQSGQSISESAQMMANTSSKTRDALEQQKQGEQAIIDSTSALAEMVRLVADSGSKAGEQAQAADELIKLSQQDIENAKREMASLADTVNRSNEVIQSLKQQSDNIGQVISVIQNVSAQTNLLALNAAIEAARAGEHGRGFAVVADEVRQLAQRTSDATVEIRELIEQIQAGSDMGVESMTNGLAQVARNTAATESVAHSLESVIEQVGTISRLNMEIGEHTRLQLQQLDTIEAGVESVRRQSEEASEAVLDNVSASENLNSTAGRLGDLVKRFSI</sequence>
<feature type="domain" description="HAMP" evidence="10">
    <location>
        <begin position="388"/>
        <end position="441"/>
    </location>
</feature>
<evidence type="ECO:0000259" key="9">
    <source>
        <dbReference type="PROSITE" id="PS50192"/>
    </source>
</evidence>
<feature type="coiled-coil region" evidence="6">
    <location>
        <begin position="50"/>
        <end position="90"/>
    </location>
</feature>
<evidence type="ECO:0000256" key="6">
    <source>
        <dbReference type="SAM" id="Coils"/>
    </source>
</evidence>
<evidence type="ECO:0000256" key="3">
    <source>
        <dbReference type="ARBA" id="ARBA00023224"/>
    </source>
</evidence>
<keyword evidence="6" id="KW-0175">Coiled coil</keyword>
<dbReference type="SMART" id="SM00304">
    <property type="entry name" value="HAMP"/>
    <property type="match status" value="1"/>
</dbReference>
<keyword evidence="2" id="KW-1003">Cell membrane</keyword>
<comment type="similarity">
    <text evidence="4">Belongs to the methyl-accepting chemotaxis (MCP) protein family.</text>
</comment>
<keyword evidence="2" id="KW-0997">Cell inner membrane</keyword>
<evidence type="ECO:0000259" key="8">
    <source>
        <dbReference type="PROSITE" id="PS50111"/>
    </source>
</evidence>
<feature type="coiled-coil region" evidence="6">
    <location>
        <begin position="503"/>
        <end position="544"/>
    </location>
</feature>
<keyword evidence="12" id="KW-1185">Reference proteome</keyword>
<dbReference type="SUPFAM" id="SSF58104">
    <property type="entry name" value="Methyl-accepting chemotaxis protein (MCP) signaling domain"/>
    <property type="match status" value="1"/>
</dbReference>
<dbReference type="EMBL" id="JMSZ01000032">
    <property type="protein sequence ID" value="KDE39466.1"/>
    <property type="molecule type" value="Genomic_DNA"/>
</dbReference>
<dbReference type="InterPro" id="IPR003660">
    <property type="entry name" value="HAMP_dom"/>
</dbReference>
<feature type="domain" description="T-SNARE coiled-coil homology" evidence="9">
    <location>
        <begin position="633"/>
        <end position="695"/>
    </location>
</feature>
<evidence type="ECO:0000313" key="12">
    <source>
        <dbReference type="Proteomes" id="UP000027318"/>
    </source>
</evidence>
<dbReference type="PROSITE" id="PS50885">
    <property type="entry name" value="HAMP"/>
    <property type="match status" value="1"/>
</dbReference>
<dbReference type="PROSITE" id="PS50111">
    <property type="entry name" value="CHEMOTAXIS_TRANSDUC_2"/>
    <property type="match status" value="1"/>
</dbReference>
<evidence type="ECO:0000256" key="4">
    <source>
        <dbReference type="ARBA" id="ARBA00029447"/>
    </source>
</evidence>
<feature type="domain" description="Methyl-accepting transducer" evidence="8">
    <location>
        <begin position="446"/>
        <end position="682"/>
    </location>
</feature>
<evidence type="ECO:0000256" key="1">
    <source>
        <dbReference type="ARBA" id="ARBA00004429"/>
    </source>
</evidence>
<dbReference type="Gene3D" id="6.10.340.10">
    <property type="match status" value="1"/>
</dbReference>
<proteinExistence type="inferred from homology"/>
<feature type="transmembrane region" description="Helical" evidence="7">
    <location>
        <begin position="366"/>
        <end position="386"/>
    </location>
</feature>
<keyword evidence="7" id="KW-0812">Transmembrane</keyword>
<dbReference type="AlphaFoldDB" id="A0A063Y411"/>
<dbReference type="Gene3D" id="1.10.287.950">
    <property type="entry name" value="Methyl-accepting chemotaxis protein"/>
    <property type="match status" value="1"/>
</dbReference>
<dbReference type="GO" id="GO:0006935">
    <property type="term" value="P:chemotaxis"/>
    <property type="evidence" value="ECO:0007669"/>
    <property type="project" value="UniProtKB-ARBA"/>
</dbReference>
<dbReference type="FunFam" id="1.10.287.950:FF:000001">
    <property type="entry name" value="Methyl-accepting chemotaxis sensory transducer"/>
    <property type="match status" value="1"/>
</dbReference>
<protein>
    <submittedName>
        <fullName evidence="11">Methyl-accepting chemotaxis protein</fullName>
    </submittedName>
</protein>
<keyword evidence="7" id="KW-0472">Membrane</keyword>
<dbReference type="InterPro" id="IPR004089">
    <property type="entry name" value="MCPsignal_dom"/>
</dbReference>
<evidence type="ECO:0000313" key="11">
    <source>
        <dbReference type="EMBL" id="KDE39466.1"/>
    </source>
</evidence>
<dbReference type="SMART" id="SM00283">
    <property type="entry name" value="MA"/>
    <property type="match status" value="1"/>
</dbReference>
<dbReference type="PANTHER" id="PTHR32089">
    <property type="entry name" value="METHYL-ACCEPTING CHEMOTAXIS PROTEIN MCPB"/>
    <property type="match status" value="1"/>
</dbReference>
<dbReference type="InterPro" id="IPR000727">
    <property type="entry name" value="T_SNARE_dom"/>
</dbReference>
<dbReference type="STRING" id="267850.ADINL_2595"/>
<dbReference type="Pfam" id="PF00672">
    <property type="entry name" value="HAMP"/>
    <property type="match status" value="1"/>
</dbReference>
<dbReference type="PROSITE" id="PS50192">
    <property type="entry name" value="T_SNARE"/>
    <property type="match status" value="1"/>
</dbReference>
<dbReference type="Pfam" id="PF00015">
    <property type="entry name" value="MCPsignal"/>
    <property type="match status" value="1"/>
</dbReference>
<comment type="caution">
    <text evidence="11">The sequence shown here is derived from an EMBL/GenBank/DDBJ whole genome shotgun (WGS) entry which is preliminary data.</text>
</comment>
<accession>A0A063Y411</accession>
<evidence type="ECO:0000256" key="2">
    <source>
        <dbReference type="ARBA" id="ARBA00022519"/>
    </source>
</evidence>
<dbReference type="Proteomes" id="UP000027318">
    <property type="component" value="Unassembled WGS sequence"/>
</dbReference>
<evidence type="ECO:0000259" key="10">
    <source>
        <dbReference type="PROSITE" id="PS50885"/>
    </source>
</evidence>
<evidence type="ECO:0000256" key="5">
    <source>
        <dbReference type="PROSITE-ProRule" id="PRU00284"/>
    </source>
</evidence>